<evidence type="ECO:0008006" key="4">
    <source>
        <dbReference type="Google" id="ProtNLM"/>
    </source>
</evidence>
<reference evidence="2" key="1">
    <citation type="submission" date="2017-08" db="EMBL/GenBank/DDBJ databases">
        <authorList>
            <person name="Polle J.E."/>
            <person name="Barry K."/>
            <person name="Cushman J."/>
            <person name="Schmutz J."/>
            <person name="Tran D."/>
            <person name="Hathwaick L.T."/>
            <person name="Yim W.C."/>
            <person name="Jenkins J."/>
            <person name="Mckie-Krisberg Z.M."/>
            <person name="Prochnik S."/>
            <person name="Lindquist E."/>
            <person name="Dockter R.B."/>
            <person name="Adam C."/>
            <person name="Molina H."/>
            <person name="Bunkerborg J."/>
            <person name="Jin E."/>
            <person name="Buchheim M."/>
            <person name="Magnuson J."/>
        </authorList>
    </citation>
    <scope>NUCLEOTIDE SEQUENCE</scope>
    <source>
        <strain evidence="2">CCAP 19/18</strain>
    </source>
</reference>
<name>A0ABQ7FWL3_DUNSA</name>
<evidence type="ECO:0000313" key="2">
    <source>
        <dbReference type="EMBL" id="KAF5826761.1"/>
    </source>
</evidence>
<keyword evidence="3" id="KW-1185">Reference proteome</keyword>
<sequence>MAHKPSLARSSDPLPPESAFHDDGSAFGGMSEFSSTSLPNSPTVNKEVELLGERLDGEPASFKRAPKKVSSWRSSVTSLATQRAVTRKLARRYWEKVRAGTDLGYLSSCNRHCK</sequence>
<dbReference type="Proteomes" id="UP000815325">
    <property type="component" value="Unassembled WGS sequence"/>
</dbReference>
<protein>
    <recommendedName>
        <fullName evidence="4">Encoded protein</fullName>
    </recommendedName>
</protein>
<evidence type="ECO:0000313" key="3">
    <source>
        <dbReference type="Proteomes" id="UP000815325"/>
    </source>
</evidence>
<comment type="caution">
    <text evidence="2">The sequence shown here is derived from an EMBL/GenBank/DDBJ whole genome shotgun (WGS) entry which is preliminary data.</text>
</comment>
<evidence type="ECO:0000256" key="1">
    <source>
        <dbReference type="SAM" id="MobiDB-lite"/>
    </source>
</evidence>
<feature type="region of interest" description="Disordered" evidence="1">
    <location>
        <begin position="1"/>
        <end position="44"/>
    </location>
</feature>
<gene>
    <name evidence="2" type="ORF">DUNSADRAFT_2117</name>
</gene>
<dbReference type="EMBL" id="MU070727">
    <property type="protein sequence ID" value="KAF5826761.1"/>
    <property type="molecule type" value="Genomic_DNA"/>
</dbReference>
<feature type="compositionally biased region" description="Polar residues" evidence="1">
    <location>
        <begin position="32"/>
        <end position="44"/>
    </location>
</feature>
<accession>A0ABQ7FWL3</accession>
<proteinExistence type="predicted"/>
<organism evidence="2 3">
    <name type="scientific">Dunaliella salina</name>
    <name type="common">Green alga</name>
    <name type="synonym">Protococcus salinus</name>
    <dbReference type="NCBI Taxonomy" id="3046"/>
    <lineage>
        <taxon>Eukaryota</taxon>
        <taxon>Viridiplantae</taxon>
        <taxon>Chlorophyta</taxon>
        <taxon>core chlorophytes</taxon>
        <taxon>Chlorophyceae</taxon>
        <taxon>CS clade</taxon>
        <taxon>Chlamydomonadales</taxon>
        <taxon>Dunaliellaceae</taxon>
        <taxon>Dunaliella</taxon>
    </lineage>
</organism>